<proteinExistence type="predicted"/>
<dbReference type="AlphaFoldDB" id="A0A0E9SE49"/>
<reference evidence="1" key="1">
    <citation type="submission" date="2014-11" db="EMBL/GenBank/DDBJ databases">
        <authorList>
            <person name="Amaro Gonzalez C."/>
        </authorList>
    </citation>
    <scope>NUCLEOTIDE SEQUENCE</scope>
</reference>
<accession>A0A0E9SE49</accession>
<name>A0A0E9SE49_ANGAN</name>
<sequence>MHFVALHIPILVCVKSPDYLVHRSFVER</sequence>
<dbReference type="EMBL" id="GBXM01068918">
    <property type="protein sequence ID" value="JAH39659.1"/>
    <property type="molecule type" value="Transcribed_RNA"/>
</dbReference>
<organism evidence="1">
    <name type="scientific">Anguilla anguilla</name>
    <name type="common">European freshwater eel</name>
    <name type="synonym">Muraena anguilla</name>
    <dbReference type="NCBI Taxonomy" id="7936"/>
    <lineage>
        <taxon>Eukaryota</taxon>
        <taxon>Metazoa</taxon>
        <taxon>Chordata</taxon>
        <taxon>Craniata</taxon>
        <taxon>Vertebrata</taxon>
        <taxon>Euteleostomi</taxon>
        <taxon>Actinopterygii</taxon>
        <taxon>Neopterygii</taxon>
        <taxon>Teleostei</taxon>
        <taxon>Anguilliformes</taxon>
        <taxon>Anguillidae</taxon>
        <taxon>Anguilla</taxon>
    </lineage>
</organism>
<reference evidence="1" key="2">
    <citation type="journal article" date="2015" name="Fish Shellfish Immunol.">
        <title>Early steps in the European eel (Anguilla anguilla)-Vibrio vulnificus interaction in the gills: Role of the RtxA13 toxin.</title>
        <authorList>
            <person name="Callol A."/>
            <person name="Pajuelo D."/>
            <person name="Ebbesson L."/>
            <person name="Teles M."/>
            <person name="MacKenzie S."/>
            <person name="Amaro C."/>
        </authorList>
    </citation>
    <scope>NUCLEOTIDE SEQUENCE</scope>
</reference>
<protein>
    <submittedName>
        <fullName evidence="1">Uncharacterized protein</fullName>
    </submittedName>
</protein>
<evidence type="ECO:0000313" key="1">
    <source>
        <dbReference type="EMBL" id="JAH39659.1"/>
    </source>
</evidence>